<dbReference type="OrthoDB" id="2688210at2759"/>
<feature type="region of interest" description="Disordered" evidence="1">
    <location>
        <begin position="1"/>
        <end position="24"/>
    </location>
</feature>
<accession>A0A0C2WWU7</accession>
<dbReference type="AlphaFoldDB" id="A0A0C2WWU7"/>
<dbReference type="EMBL" id="KN818292">
    <property type="protein sequence ID" value="KIL60833.1"/>
    <property type="molecule type" value="Genomic_DNA"/>
</dbReference>
<feature type="compositionally biased region" description="Basic and acidic residues" evidence="1">
    <location>
        <begin position="1"/>
        <end position="14"/>
    </location>
</feature>
<gene>
    <name evidence="2" type="ORF">M378DRAFT_83277</name>
</gene>
<organism evidence="2 3">
    <name type="scientific">Amanita muscaria (strain Koide BX008)</name>
    <dbReference type="NCBI Taxonomy" id="946122"/>
    <lineage>
        <taxon>Eukaryota</taxon>
        <taxon>Fungi</taxon>
        <taxon>Dikarya</taxon>
        <taxon>Basidiomycota</taxon>
        <taxon>Agaricomycotina</taxon>
        <taxon>Agaricomycetes</taxon>
        <taxon>Agaricomycetidae</taxon>
        <taxon>Agaricales</taxon>
        <taxon>Pluteineae</taxon>
        <taxon>Amanitaceae</taxon>
        <taxon>Amanita</taxon>
    </lineage>
</organism>
<sequence length="298" mass="34463">MAGRLTEDPNRAKTPDYTSEGFAPLRAALTTGDRTAEEAVQFLTDTWRDDINRKKLQWAQQLEEERLAEEARRHEQEEGREPEGQNGRNPPLDEQNGQPRSTAPSKPKLNALATGVTISDIRVPRPSSYALKRLEKYDYVDLWYFTEEGCEDAMRFNQSTASDTYTLAKLEDTVSLRPINAAKASRNAISDEKLTWRQMSIAKTSLLYYMTELGWDVAYVRALATFYVALESHPRRRQGTNGDRILILYQAEARREWFQQLTQERIQTVFDISIINEERLRRIDEATHITERDQVMAR</sequence>
<feature type="compositionally biased region" description="Polar residues" evidence="1">
    <location>
        <begin position="95"/>
        <end position="104"/>
    </location>
</feature>
<evidence type="ECO:0000256" key="1">
    <source>
        <dbReference type="SAM" id="MobiDB-lite"/>
    </source>
</evidence>
<evidence type="ECO:0000313" key="2">
    <source>
        <dbReference type="EMBL" id="KIL60833.1"/>
    </source>
</evidence>
<feature type="region of interest" description="Disordered" evidence="1">
    <location>
        <begin position="66"/>
        <end position="110"/>
    </location>
</feature>
<dbReference type="STRING" id="946122.A0A0C2WWU7"/>
<name>A0A0C2WWU7_AMAMK</name>
<dbReference type="InParanoid" id="A0A0C2WWU7"/>
<keyword evidence="3" id="KW-1185">Reference proteome</keyword>
<dbReference type="HOGENOM" id="CLU_052398_1_0_1"/>
<proteinExistence type="predicted"/>
<reference evidence="2 3" key="1">
    <citation type="submission" date="2014-04" db="EMBL/GenBank/DDBJ databases">
        <title>Evolutionary Origins and Diversification of the Mycorrhizal Mutualists.</title>
        <authorList>
            <consortium name="DOE Joint Genome Institute"/>
            <consortium name="Mycorrhizal Genomics Consortium"/>
            <person name="Kohler A."/>
            <person name="Kuo A."/>
            <person name="Nagy L.G."/>
            <person name="Floudas D."/>
            <person name="Copeland A."/>
            <person name="Barry K.W."/>
            <person name="Cichocki N."/>
            <person name="Veneault-Fourrey C."/>
            <person name="LaButti K."/>
            <person name="Lindquist E.A."/>
            <person name="Lipzen A."/>
            <person name="Lundell T."/>
            <person name="Morin E."/>
            <person name="Murat C."/>
            <person name="Riley R."/>
            <person name="Ohm R."/>
            <person name="Sun H."/>
            <person name="Tunlid A."/>
            <person name="Henrissat B."/>
            <person name="Grigoriev I.V."/>
            <person name="Hibbett D.S."/>
            <person name="Martin F."/>
        </authorList>
    </citation>
    <scope>NUCLEOTIDE SEQUENCE [LARGE SCALE GENOMIC DNA]</scope>
    <source>
        <strain evidence="2 3">Koide BX008</strain>
    </source>
</reference>
<dbReference type="Proteomes" id="UP000054549">
    <property type="component" value="Unassembled WGS sequence"/>
</dbReference>
<evidence type="ECO:0000313" key="3">
    <source>
        <dbReference type="Proteomes" id="UP000054549"/>
    </source>
</evidence>
<protein>
    <submittedName>
        <fullName evidence="2">Uncharacterized protein</fullName>
    </submittedName>
</protein>
<feature type="compositionally biased region" description="Basic and acidic residues" evidence="1">
    <location>
        <begin position="66"/>
        <end position="83"/>
    </location>
</feature>